<feature type="repeat" description="WD" evidence="3">
    <location>
        <begin position="461"/>
        <end position="502"/>
    </location>
</feature>
<dbReference type="InterPro" id="IPR019775">
    <property type="entry name" value="WD40_repeat_CS"/>
</dbReference>
<dbReference type="Pfam" id="PF00400">
    <property type="entry name" value="WD40"/>
    <property type="match status" value="3"/>
</dbReference>
<keyword evidence="2" id="KW-0677">Repeat</keyword>
<dbReference type="InterPro" id="IPR001680">
    <property type="entry name" value="WD40_rpt"/>
</dbReference>
<dbReference type="InterPro" id="IPR036322">
    <property type="entry name" value="WD40_repeat_dom_sf"/>
</dbReference>
<dbReference type="InterPro" id="IPR011047">
    <property type="entry name" value="Quinoprotein_ADH-like_sf"/>
</dbReference>
<feature type="region of interest" description="Disordered" evidence="5">
    <location>
        <begin position="1134"/>
        <end position="1165"/>
    </location>
</feature>
<reference evidence="7" key="1">
    <citation type="journal article" date="2016" name="Nat. Commun.">
        <title>The Gonium pectorale genome demonstrates co-option of cell cycle regulation during the evolution of multicellularity.</title>
        <authorList>
            <person name="Hanschen E.R."/>
            <person name="Marriage T.N."/>
            <person name="Ferris P.J."/>
            <person name="Hamaji T."/>
            <person name="Toyoda A."/>
            <person name="Fujiyama A."/>
            <person name="Neme R."/>
            <person name="Noguchi H."/>
            <person name="Minakuchi Y."/>
            <person name="Suzuki M."/>
            <person name="Kawai-Toyooka H."/>
            <person name="Smith D.R."/>
            <person name="Sparks H."/>
            <person name="Anderson J."/>
            <person name="Bakaric R."/>
            <person name="Luria V."/>
            <person name="Karger A."/>
            <person name="Kirschner M.W."/>
            <person name="Durand P.M."/>
            <person name="Michod R.E."/>
            <person name="Nozaki H."/>
            <person name="Olson B.J."/>
        </authorList>
    </citation>
    <scope>NUCLEOTIDE SEQUENCE [LARGE SCALE GENOMIC DNA]</scope>
    <source>
        <strain evidence="7">NIES-2863</strain>
    </source>
</reference>
<feature type="repeat" description="WD" evidence="3">
    <location>
        <begin position="611"/>
        <end position="652"/>
    </location>
</feature>
<keyword evidence="1 3" id="KW-0853">WD repeat</keyword>
<dbReference type="Proteomes" id="UP000075714">
    <property type="component" value="Unassembled WGS sequence"/>
</dbReference>
<feature type="region of interest" description="Disordered" evidence="5">
    <location>
        <begin position="1211"/>
        <end position="1239"/>
    </location>
</feature>
<evidence type="ECO:0000256" key="5">
    <source>
        <dbReference type="SAM" id="MobiDB-lite"/>
    </source>
</evidence>
<sequence length="1276" mass="142336">MATSTLAPKYIFGFRADVKDNVHYAEDGSIVYPAGHNIVLYSPDTRTQRLIPGTLESEGITALCVSSNKKLLAVAERSDKAMISVYDMQTLKRRKVLVSTDAGSKEYVSLSFSGDGKTLIAQGGAPEWNLVLWVWEKSKVGSVVKTTNQQGAPMHSCAFSPGDSALVGVIGQGLFKMYRNADSGLKPANPVIGKRDPALASCQCWVPDPPGGNEQRERLLLGMADGEVLLLEGTDLKAAFSCDNGLPAVSLAAYSKGFVVGQDGGVVTIFERDEKEFYRRARAFTIEGNPCKVLNLAISPNEEHLVASLENNQAYTLVLSNQEIMKQDEMNFEVLGTPNHAGPVTGLDVCVRKALIASCCSTDRSVRLWNWVDRTCELHRTFADEIFSIAIHPTGLMVLVGFADKLRLMSVLMEDLKTIKELGIKGCRECCFSTGGQYFAAVNGTTISIYNTYTCDNVGNLRGHNGKVRSVSWSPDDSKLISAGMDGAVYEWRLRDLKREKEHVLKGCAYASVLATPDCKLLYATGTDKKIKEFEDSTASGFRNWAADSGIGRQWDRIRGTGTSISKEIDTGGVNLTQLVLLPNARVMFAATEGGAVRTYKYPLTGEFQEAKCHSLPVSRLRVSWDESLLVSGGEDGSVFVWEVRDKDARAAARREQERLEYSVEVLVTRSELDEKRSRMAELEQQVAELTMQTEYQLRLKDLHLQERVKELTDKFVAEAESDRLKFESLLAEKNEMEMEYEDKLKQAEERAQAQLQALDTQYQAKIMAEVERYQALAAEKEMLAERWDEQNSLLVESHERVIAELTEDYEAKLAEEALRIEALQAEKAELEREFEEIKKQLEEDADREIEETKDKYEQKLQTERETSLRLKGENGIMRKKFNALQKDIEVCNSQIKELYEQKKELYATIASLEKDIASLKREIRERDETIGDKERRIYDLKKKNQELEKFKFVLDYKIKELKKQIEPREAEISEMKEQIKEMDGELERYHKTNANLDLTIANMRLKQSGLANEVSDQRRDKQDAHALLRRFQHDLQEVVGVLQEPKALKEKVKQLYQKHCGELRLGPEEDGDVEREAARQREYLEKTVDSLKRKLAKDSELHRTDNLRIMQENTALIKEINELRREIKALKGAGAGGGGLNSAGPGGRGARLSPSEQKEADSLRRELDMQRDLIARLREEMLVKEARIKQLEAMVVPRPISRERLPPMEGFGPGGAAAAGPGGQPQPPAAALAGGGGVRDSGGSILVGAAIAASMGPVPPAPEHEGATAAAAVEP</sequence>
<dbReference type="SUPFAM" id="SSF50978">
    <property type="entry name" value="WD40 repeat-like"/>
    <property type="match status" value="1"/>
</dbReference>
<dbReference type="STRING" id="33097.A0A150G1T2"/>
<comment type="caution">
    <text evidence="6">The sequence shown here is derived from an EMBL/GenBank/DDBJ whole genome shotgun (WGS) entry which is preliminary data.</text>
</comment>
<evidence type="ECO:0000256" key="2">
    <source>
        <dbReference type="ARBA" id="ARBA00022737"/>
    </source>
</evidence>
<feature type="coiled-coil region" evidence="4">
    <location>
        <begin position="727"/>
        <end position="765"/>
    </location>
</feature>
<feature type="coiled-coil region" evidence="4">
    <location>
        <begin position="1075"/>
        <end position="1134"/>
    </location>
</feature>
<evidence type="ECO:0000313" key="7">
    <source>
        <dbReference type="Proteomes" id="UP000075714"/>
    </source>
</evidence>
<dbReference type="PROSITE" id="PS50082">
    <property type="entry name" value="WD_REPEATS_2"/>
    <property type="match status" value="2"/>
</dbReference>
<feature type="compositionally biased region" description="Gly residues" evidence="5">
    <location>
        <begin position="1134"/>
        <end position="1150"/>
    </location>
</feature>
<dbReference type="InterPro" id="IPR015943">
    <property type="entry name" value="WD40/YVTN_repeat-like_dom_sf"/>
</dbReference>
<feature type="compositionally biased region" description="Gly residues" evidence="5">
    <location>
        <begin position="1212"/>
        <end position="1224"/>
    </location>
</feature>
<dbReference type="SMART" id="SM00320">
    <property type="entry name" value="WD40"/>
    <property type="match status" value="7"/>
</dbReference>
<keyword evidence="4" id="KW-0175">Coiled coil</keyword>
<dbReference type="SUPFAM" id="SSF50998">
    <property type="entry name" value="Quinoprotein alcohol dehydrogenase-like"/>
    <property type="match status" value="1"/>
</dbReference>
<evidence type="ECO:0000256" key="3">
    <source>
        <dbReference type="PROSITE-ProRule" id="PRU00221"/>
    </source>
</evidence>
<dbReference type="PROSITE" id="PS00678">
    <property type="entry name" value="WD_REPEATS_1"/>
    <property type="match status" value="1"/>
</dbReference>
<dbReference type="EMBL" id="LSYV01000091">
    <property type="protein sequence ID" value="KXZ43455.1"/>
    <property type="molecule type" value="Genomic_DNA"/>
</dbReference>
<accession>A0A150G1T2</accession>
<organism evidence="6 7">
    <name type="scientific">Gonium pectorale</name>
    <name type="common">Green alga</name>
    <dbReference type="NCBI Taxonomy" id="33097"/>
    <lineage>
        <taxon>Eukaryota</taxon>
        <taxon>Viridiplantae</taxon>
        <taxon>Chlorophyta</taxon>
        <taxon>core chlorophytes</taxon>
        <taxon>Chlorophyceae</taxon>
        <taxon>CS clade</taxon>
        <taxon>Chlamydomonadales</taxon>
        <taxon>Volvocaceae</taxon>
        <taxon>Gonium</taxon>
    </lineage>
</organism>
<name>A0A150G1T2_GONPE</name>
<dbReference type="AlphaFoldDB" id="A0A150G1T2"/>
<evidence type="ECO:0000256" key="4">
    <source>
        <dbReference type="SAM" id="Coils"/>
    </source>
</evidence>
<dbReference type="InterPro" id="IPR052993">
    <property type="entry name" value="CFA-57"/>
</dbReference>
<evidence type="ECO:0000256" key="1">
    <source>
        <dbReference type="ARBA" id="ARBA00022574"/>
    </source>
</evidence>
<keyword evidence="7" id="KW-1185">Reference proteome</keyword>
<dbReference type="PANTHER" id="PTHR32215:SF0">
    <property type="entry name" value="CILIA- AND FLAGELLA-ASSOCIATED PROTEIN 57"/>
    <property type="match status" value="1"/>
</dbReference>
<evidence type="ECO:0000313" key="6">
    <source>
        <dbReference type="EMBL" id="KXZ43455.1"/>
    </source>
</evidence>
<feature type="coiled-coil region" evidence="4">
    <location>
        <begin position="796"/>
        <end position="993"/>
    </location>
</feature>
<proteinExistence type="predicted"/>
<dbReference type="PROSITE" id="PS50294">
    <property type="entry name" value="WD_REPEATS_REGION"/>
    <property type="match status" value="2"/>
</dbReference>
<gene>
    <name evidence="6" type="ORF">GPECTOR_90g542</name>
</gene>
<dbReference type="OrthoDB" id="47276at2759"/>
<dbReference type="PANTHER" id="PTHR32215">
    <property type="entry name" value="CILIA- AND FLAGELLA-ASSOCIATED PROTEIN 57"/>
    <property type="match status" value="1"/>
</dbReference>
<dbReference type="Gene3D" id="2.130.10.10">
    <property type="entry name" value="YVTN repeat-like/Quinoprotein amine dehydrogenase"/>
    <property type="match status" value="2"/>
</dbReference>
<protein>
    <submittedName>
        <fullName evidence="6">Uncharacterized protein</fullName>
    </submittedName>
</protein>
<feature type="coiled-coil region" evidence="4">
    <location>
        <begin position="666"/>
        <end position="693"/>
    </location>
</feature>
<dbReference type="Gene3D" id="1.10.287.1490">
    <property type="match status" value="1"/>
</dbReference>